<evidence type="ECO:0000256" key="6">
    <source>
        <dbReference type="ARBA" id="ARBA00022806"/>
    </source>
</evidence>
<dbReference type="EC" id="5.6.2.4" evidence="12"/>
<dbReference type="SUPFAM" id="SSF52540">
    <property type="entry name" value="P-loop containing nucleoside triphosphate hydrolases"/>
    <property type="match status" value="2"/>
</dbReference>
<accession>A0A6S6U956</accession>
<dbReference type="InterPro" id="IPR011545">
    <property type="entry name" value="DEAD/DEAH_box_helicase_dom"/>
</dbReference>
<dbReference type="Pfam" id="PF17764">
    <property type="entry name" value="PriA_3primeBD"/>
    <property type="match status" value="1"/>
</dbReference>
<evidence type="ECO:0000256" key="1">
    <source>
        <dbReference type="ARBA" id="ARBA00022515"/>
    </source>
</evidence>
<dbReference type="InterPro" id="IPR040498">
    <property type="entry name" value="PriA_CRR"/>
</dbReference>
<proteinExistence type="inferred from homology"/>
<dbReference type="PROSITE" id="PS51194">
    <property type="entry name" value="HELICASE_CTER"/>
    <property type="match status" value="1"/>
</dbReference>
<feature type="domain" description="Helicase ATP-binding" evidence="13">
    <location>
        <begin position="216"/>
        <end position="383"/>
    </location>
</feature>
<evidence type="ECO:0000256" key="7">
    <source>
        <dbReference type="ARBA" id="ARBA00022833"/>
    </source>
</evidence>
<feature type="binding site" evidence="12">
    <location>
        <position position="469"/>
    </location>
    <ligand>
        <name>Zn(2+)</name>
        <dbReference type="ChEBI" id="CHEBI:29105"/>
        <label>2</label>
    </ligand>
</feature>
<dbReference type="Pfam" id="PF18074">
    <property type="entry name" value="PriA_C"/>
    <property type="match status" value="1"/>
</dbReference>
<dbReference type="Pfam" id="PF00270">
    <property type="entry name" value="DEAD"/>
    <property type="match status" value="1"/>
</dbReference>
<dbReference type="Gene3D" id="3.40.50.300">
    <property type="entry name" value="P-loop containing nucleotide triphosphate hydrolases"/>
    <property type="match status" value="2"/>
</dbReference>
<dbReference type="NCBIfam" id="TIGR00595">
    <property type="entry name" value="priA"/>
    <property type="match status" value="1"/>
</dbReference>
<keyword evidence="3 12" id="KW-0479">Metal-binding</keyword>
<keyword evidence="6 12" id="KW-0347">Helicase</keyword>
<evidence type="ECO:0000256" key="5">
    <source>
        <dbReference type="ARBA" id="ARBA00022801"/>
    </source>
</evidence>
<dbReference type="Gene3D" id="3.40.1440.60">
    <property type="entry name" value="PriA, 3(prime) DNA-binding domain"/>
    <property type="match status" value="1"/>
</dbReference>
<comment type="catalytic activity">
    <reaction evidence="12">
        <text>Couples ATP hydrolysis with the unwinding of duplex DNA by translocating in the 3'-5' direction.</text>
        <dbReference type="EC" id="5.6.2.4"/>
    </reaction>
</comment>
<comment type="function">
    <text evidence="12">Initiates the restart of stalled replication forks, which reloads the replicative helicase on sites other than the origin of replication. Recognizes and binds to abandoned replication forks and remodels them to uncover a helicase loading site. Promotes assembly of the primosome at these replication forks.</text>
</comment>
<dbReference type="InterPro" id="IPR041222">
    <property type="entry name" value="PriA_3primeBD"/>
</dbReference>
<dbReference type="InterPro" id="IPR042115">
    <property type="entry name" value="PriA_3primeBD_sf"/>
</dbReference>
<dbReference type="GO" id="GO:1990077">
    <property type="term" value="C:primosome complex"/>
    <property type="evidence" value="ECO:0007669"/>
    <property type="project" value="UniProtKB-UniRule"/>
</dbReference>
<comment type="similarity">
    <text evidence="12">Belongs to the helicase family. PriA subfamily.</text>
</comment>
<reference evidence="15" key="1">
    <citation type="submission" date="2020-01" db="EMBL/GenBank/DDBJ databases">
        <authorList>
            <person name="Meier V. D."/>
            <person name="Meier V D."/>
        </authorList>
    </citation>
    <scope>NUCLEOTIDE SEQUENCE</scope>
    <source>
        <strain evidence="15">HLG_WM_MAG_09</strain>
    </source>
</reference>
<organism evidence="15">
    <name type="scientific">uncultured Thiotrichaceae bacterium</name>
    <dbReference type="NCBI Taxonomy" id="298394"/>
    <lineage>
        <taxon>Bacteria</taxon>
        <taxon>Pseudomonadati</taxon>
        <taxon>Pseudomonadota</taxon>
        <taxon>Gammaproteobacteria</taxon>
        <taxon>Thiotrichales</taxon>
        <taxon>Thiotrichaceae</taxon>
        <taxon>environmental samples</taxon>
    </lineage>
</organism>
<dbReference type="GO" id="GO:0005524">
    <property type="term" value="F:ATP binding"/>
    <property type="evidence" value="ECO:0007669"/>
    <property type="project" value="UniProtKB-UniRule"/>
</dbReference>
<dbReference type="EMBL" id="CACVAT010000638">
    <property type="protein sequence ID" value="CAA6830845.1"/>
    <property type="molecule type" value="Genomic_DNA"/>
</dbReference>
<keyword evidence="1 12" id="KW-0639">Primosome</keyword>
<keyword evidence="8 12" id="KW-0067">ATP-binding</keyword>
<gene>
    <name evidence="12" type="primary">priA</name>
    <name evidence="15" type="ORF">HELGO_WM27178</name>
</gene>
<comment type="catalytic activity">
    <reaction evidence="11 12">
        <text>ATP + H2O = ADP + phosphate + H(+)</text>
        <dbReference type="Rhea" id="RHEA:13065"/>
        <dbReference type="ChEBI" id="CHEBI:15377"/>
        <dbReference type="ChEBI" id="CHEBI:15378"/>
        <dbReference type="ChEBI" id="CHEBI:30616"/>
        <dbReference type="ChEBI" id="CHEBI:43474"/>
        <dbReference type="ChEBI" id="CHEBI:456216"/>
        <dbReference type="EC" id="5.6.2.4"/>
    </reaction>
</comment>
<feature type="domain" description="Helicase C-terminal" evidence="14">
    <location>
        <begin position="477"/>
        <end position="645"/>
    </location>
</feature>
<protein>
    <recommendedName>
        <fullName evidence="12">Replication restart protein PriA</fullName>
    </recommendedName>
    <alternativeName>
        <fullName evidence="12">ATP-dependent DNA helicase PriA</fullName>
        <ecNumber evidence="12">5.6.2.4</ecNumber>
    </alternativeName>
    <alternativeName>
        <fullName evidence="12">DNA 3'-5' helicase PriA</fullName>
    </alternativeName>
</protein>
<dbReference type="NCBIfam" id="NF004067">
    <property type="entry name" value="PRK05580.1-4"/>
    <property type="match status" value="1"/>
</dbReference>
<dbReference type="GO" id="GO:0006270">
    <property type="term" value="P:DNA replication initiation"/>
    <property type="evidence" value="ECO:0007669"/>
    <property type="project" value="TreeGrafter"/>
</dbReference>
<dbReference type="GO" id="GO:0008270">
    <property type="term" value="F:zinc ion binding"/>
    <property type="evidence" value="ECO:0007669"/>
    <property type="project" value="UniProtKB-UniRule"/>
</dbReference>
<dbReference type="GO" id="GO:0006269">
    <property type="term" value="P:DNA replication, synthesis of primer"/>
    <property type="evidence" value="ECO:0007669"/>
    <property type="project" value="UniProtKB-KW"/>
</dbReference>
<evidence type="ECO:0000256" key="11">
    <source>
        <dbReference type="ARBA" id="ARBA00048988"/>
    </source>
</evidence>
<dbReference type="PANTHER" id="PTHR30580:SF0">
    <property type="entry name" value="PRIMOSOMAL PROTEIN N"/>
    <property type="match status" value="1"/>
</dbReference>
<dbReference type="GO" id="GO:0006310">
    <property type="term" value="P:DNA recombination"/>
    <property type="evidence" value="ECO:0007669"/>
    <property type="project" value="InterPro"/>
</dbReference>
<evidence type="ECO:0000256" key="2">
    <source>
        <dbReference type="ARBA" id="ARBA00022705"/>
    </source>
</evidence>
<dbReference type="SMART" id="SM00487">
    <property type="entry name" value="DEXDc"/>
    <property type="match status" value="1"/>
</dbReference>
<dbReference type="HAMAP" id="MF_00983">
    <property type="entry name" value="PriA"/>
    <property type="match status" value="1"/>
</dbReference>
<dbReference type="GO" id="GO:0006302">
    <property type="term" value="P:double-strand break repair"/>
    <property type="evidence" value="ECO:0007669"/>
    <property type="project" value="InterPro"/>
</dbReference>
<dbReference type="AlphaFoldDB" id="A0A6S6U956"/>
<feature type="binding site" evidence="12">
    <location>
        <position position="485"/>
    </location>
    <ligand>
        <name>Zn(2+)</name>
        <dbReference type="ChEBI" id="CHEBI:29105"/>
        <label>1</label>
    </ligand>
</feature>
<evidence type="ECO:0000256" key="10">
    <source>
        <dbReference type="ARBA" id="ARBA00023235"/>
    </source>
</evidence>
<feature type="binding site" evidence="12">
    <location>
        <position position="445"/>
    </location>
    <ligand>
        <name>Zn(2+)</name>
        <dbReference type="ChEBI" id="CHEBI:29105"/>
        <label>1</label>
    </ligand>
</feature>
<evidence type="ECO:0000259" key="14">
    <source>
        <dbReference type="PROSITE" id="PS51194"/>
    </source>
</evidence>
<dbReference type="GO" id="GO:0003677">
    <property type="term" value="F:DNA binding"/>
    <property type="evidence" value="ECO:0007669"/>
    <property type="project" value="UniProtKB-UniRule"/>
</dbReference>
<name>A0A6S6U956_9GAMM</name>
<dbReference type="Pfam" id="PF00271">
    <property type="entry name" value="Helicase_C"/>
    <property type="match status" value="1"/>
</dbReference>
<evidence type="ECO:0000256" key="4">
    <source>
        <dbReference type="ARBA" id="ARBA00022741"/>
    </source>
</evidence>
<feature type="binding site" evidence="12">
    <location>
        <position position="442"/>
    </location>
    <ligand>
        <name>Zn(2+)</name>
        <dbReference type="ChEBI" id="CHEBI:29105"/>
        <label>1</label>
    </ligand>
</feature>
<dbReference type="InterPro" id="IPR005259">
    <property type="entry name" value="PriA"/>
</dbReference>
<comment type="cofactor">
    <cofactor evidence="12">
        <name>Zn(2+)</name>
        <dbReference type="ChEBI" id="CHEBI:29105"/>
    </cofactor>
    <text evidence="12">Binds 2 zinc ions per subunit.</text>
</comment>
<dbReference type="SMART" id="SM00490">
    <property type="entry name" value="HELICc"/>
    <property type="match status" value="1"/>
</dbReference>
<evidence type="ECO:0000256" key="3">
    <source>
        <dbReference type="ARBA" id="ARBA00022723"/>
    </source>
</evidence>
<feature type="binding site" evidence="12">
    <location>
        <position position="454"/>
    </location>
    <ligand>
        <name>Zn(2+)</name>
        <dbReference type="ChEBI" id="CHEBI:29105"/>
        <label>2</label>
    </ligand>
</feature>
<dbReference type="PANTHER" id="PTHR30580">
    <property type="entry name" value="PRIMOSOMAL PROTEIN N"/>
    <property type="match status" value="1"/>
</dbReference>
<keyword evidence="5 12" id="KW-0378">Hydrolase</keyword>
<dbReference type="Pfam" id="PF18319">
    <property type="entry name" value="Zn_ribbon_PriA"/>
    <property type="match status" value="1"/>
</dbReference>
<keyword evidence="9 12" id="KW-0238">DNA-binding</keyword>
<comment type="subunit">
    <text evidence="12">Component of the replication restart primosome.</text>
</comment>
<evidence type="ECO:0000313" key="15">
    <source>
        <dbReference type="EMBL" id="CAA6830845.1"/>
    </source>
</evidence>
<feature type="binding site" evidence="12">
    <location>
        <position position="482"/>
    </location>
    <ligand>
        <name>Zn(2+)</name>
        <dbReference type="ChEBI" id="CHEBI:29105"/>
        <label>1</label>
    </ligand>
</feature>
<feature type="binding site" evidence="12">
    <location>
        <position position="472"/>
    </location>
    <ligand>
        <name>Zn(2+)</name>
        <dbReference type="ChEBI" id="CHEBI:29105"/>
        <label>2</label>
    </ligand>
</feature>
<dbReference type="GO" id="GO:0016787">
    <property type="term" value="F:hydrolase activity"/>
    <property type="evidence" value="ECO:0007669"/>
    <property type="project" value="UniProtKB-KW"/>
</dbReference>
<dbReference type="InterPro" id="IPR027417">
    <property type="entry name" value="P-loop_NTPase"/>
</dbReference>
<dbReference type="InterPro" id="IPR041236">
    <property type="entry name" value="PriA_C"/>
</dbReference>
<keyword evidence="2 12" id="KW-0235">DNA replication</keyword>
<keyword evidence="7 12" id="KW-0862">Zinc</keyword>
<evidence type="ECO:0000256" key="8">
    <source>
        <dbReference type="ARBA" id="ARBA00022840"/>
    </source>
</evidence>
<keyword evidence="10 12" id="KW-0413">Isomerase</keyword>
<evidence type="ECO:0000256" key="12">
    <source>
        <dbReference type="HAMAP-Rule" id="MF_00983"/>
    </source>
</evidence>
<evidence type="ECO:0000259" key="13">
    <source>
        <dbReference type="PROSITE" id="PS51192"/>
    </source>
</evidence>
<feature type="binding site" evidence="12">
    <location>
        <position position="451"/>
    </location>
    <ligand>
        <name>Zn(2+)</name>
        <dbReference type="ChEBI" id="CHEBI:29105"/>
        <label>2</label>
    </ligand>
</feature>
<dbReference type="CDD" id="cd17929">
    <property type="entry name" value="DEXHc_priA"/>
    <property type="match status" value="1"/>
</dbReference>
<evidence type="ECO:0000256" key="9">
    <source>
        <dbReference type="ARBA" id="ARBA00023125"/>
    </source>
</evidence>
<dbReference type="GO" id="GO:0043138">
    <property type="term" value="F:3'-5' DNA helicase activity"/>
    <property type="evidence" value="ECO:0007669"/>
    <property type="project" value="UniProtKB-EC"/>
</dbReference>
<dbReference type="InterPro" id="IPR001650">
    <property type="entry name" value="Helicase_C-like"/>
</dbReference>
<dbReference type="InterPro" id="IPR014001">
    <property type="entry name" value="Helicase_ATP-bd"/>
</dbReference>
<keyword evidence="4 12" id="KW-0547">Nucleotide-binding</keyword>
<dbReference type="PROSITE" id="PS51192">
    <property type="entry name" value="HELICASE_ATP_BIND_1"/>
    <property type="match status" value="1"/>
</dbReference>
<dbReference type="FunFam" id="3.40.50.300:FF:000489">
    <property type="entry name" value="Primosome assembly protein PriA"/>
    <property type="match status" value="1"/>
</dbReference>
<sequence>MIYELLVAVPRPFRTLLTYAANSSIAPGSRVSVPLGNTQTIGIVISSSSGKAHQQSSSDMPLTYVIKHINRLIDDEPLLDNHLIDFLRWSCSYYHHPPGEVFFAALPTHLKGERQLPKPTYWKAIPDSSAREKLQRAKKQEAMYHWLVTIEKPVTPDEIHQQFGQGWQSYLKGLTEKGFAETCEPSPIIKDNSKAVADTLELTDEQTTCLARCTEWATEEKPQPILLHGVTGSGKTEIYLRLINFTLQQDRQILVLVPEIGLTPQLQQRFRHFFPQRTIVSMHSALNDTERLDAWMQSRNQQADIIIGTRSSVFVPCPKLGLIVIDEEHDLSFKQQEGFRYHGRDLAIKRAHMLNIPVLMGSATPAMESLHNADRGRYHYIRLNKRPGKARQPTMTVQDTRGYQLQAGLSEQTLQALRTTLERNEQAMVFINRRGFAPVLMCPSCGWQAQCPECSSNMTFHTRGSRLICHHCGTDRMADNHCPDCRGQQLTTQGQGTERIELMLQQHFRDTDVLRIDRDSTSRKGELQRHLDIVHNTERLLLVGTQMLAKGHDFPNLTLVVILDIDQALMSSEYHALERFGQLLTQVAGRAGRGNKSGQVILQTTQPEHPVLLTLLQHGYHPFARQILEERQRWTYPPFGYQALIRASAKDMEAALDTLTSIRNIMQAQSTDIILMGPIPAPMEKRAGRYRAQLLVQAKNRQLRHNNLKQLTLNEKNILNKRGVRWSIDIDPVELS</sequence>